<dbReference type="EMBL" id="JAVFWL010000001">
    <property type="protein sequence ID" value="KAK6729168.1"/>
    <property type="molecule type" value="Genomic_DNA"/>
</dbReference>
<organism evidence="1 2">
    <name type="scientific">Necator americanus</name>
    <name type="common">Human hookworm</name>
    <dbReference type="NCBI Taxonomy" id="51031"/>
    <lineage>
        <taxon>Eukaryota</taxon>
        <taxon>Metazoa</taxon>
        <taxon>Ecdysozoa</taxon>
        <taxon>Nematoda</taxon>
        <taxon>Chromadorea</taxon>
        <taxon>Rhabditida</taxon>
        <taxon>Rhabditina</taxon>
        <taxon>Rhabditomorpha</taxon>
        <taxon>Strongyloidea</taxon>
        <taxon>Ancylostomatidae</taxon>
        <taxon>Bunostominae</taxon>
        <taxon>Necator</taxon>
    </lineage>
</organism>
<accession>A0ABR1BVQ6</accession>
<keyword evidence="2" id="KW-1185">Reference proteome</keyword>
<reference evidence="1 2" key="1">
    <citation type="submission" date="2023-08" db="EMBL/GenBank/DDBJ databases">
        <title>A Necator americanus chromosomal reference genome.</title>
        <authorList>
            <person name="Ilik V."/>
            <person name="Petrzelkova K.J."/>
            <person name="Pardy F."/>
            <person name="Fuh T."/>
            <person name="Niatou-Singa F.S."/>
            <person name="Gouil Q."/>
            <person name="Baker L."/>
            <person name="Ritchie M.E."/>
            <person name="Jex A.R."/>
            <person name="Gazzola D."/>
            <person name="Li H."/>
            <person name="Toshio Fujiwara R."/>
            <person name="Zhan B."/>
            <person name="Aroian R.V."/>
            <person name="Pafco B."/>
            <person name="Schwarz E.M."/>
        </authorList>
    </citation>
    <scope>NUCLEOTIDE SEQUENCE [LARGE SCALE GENOMIC DNA]</scope>
    <source>
        <strain evidence="1 2">Aroian</strain>
        <tissue evidence="1">Whole animal</tissue>
    </source>
</reference>
<comment type="caution">
    <text evidence="1">The sequence shown here is derived from an EMBL/GenBank/DDBJ whole genome shotgun (WGS) entry which is preliminary data.</text>
</comment>
<proteinExistence type="predicted"/>
<name>A0ABR1BVQ6_NECAM</name>
<dbReference type="Proteomes" id="UP001303046">
    <property type="component" value="Unassembled WGS sequence"/>
</dbReference>
<evidence type="ECO:0000313" key="2">
    <source>
        <dbReference type="Proteomes" id="UP001303046"/>
    </source>
</evidence>
<protein>
    <recommendedName>
        <fullName evidence="3">Secreted protein</fullName>
    </recommendedName>
</protein>
<sequence length="85" mass="9435">MLCLFVIYADEKAREGTERTYVALFWRRCVDDDDYDGGGRPPRRGRITILVLEVEIGPVGAGGTVGEEHSNSAFYCSSHFPAHSL</sequence>
<gene>
    <name evidence="1" type="primary">Necator_chrI.g2424</name>
    <name evidence="1" type="ORF">RB195_006296</name>
</gene>
<evidence type="ECO:0000313" key="1">
    <source>
        <dbReference type="EMBL" id="KAK6729168.1"/>
    </source>
</evidence>
<evidence type="ECO:0008006" key="3">
    <source>
        <dbReference type="Google" id="ProtNLM"/>
    </source>
</evidence>